<reference evidence="1" key="1">
    <citation type="submission" date="2022-10" db="EMBL/GenBank/DDBJ databases">
        <authorList>
            <person name="Kim H.S."/>
            <person name="Kim J.-S."/>
            <person name="Suh M.K."/>
            <person name="Eom M.K."/>
            <person name="Lee J.-S."/>
        </authorList>
    </citation>
    <scope>NUCLEOTIDE SEQUENCE</scope>
    <source>
        <strain evidence="1">LIP-5</strain>
    </source>
</reference>
<gene>
    <name evidence="1" type="ORF">OD355_12155</name>
</gene>
<organism evidence="1 2">
    <name type="scientific">Haoranjiania flava</name>
    <dbReference type="NCBI Taxonomy" id="1856322"/>
    <lineage>
        <taxon>Bacteria</taxon>
        <taxon>Pseudomonadati</taxon>
        <taxon>Bacteroidota</taxon>
        <taxon>Chitinophagia</taxon>
        <taxon>Chitinophagales</taxon>
        <taxon>Chitinophagaceae</taxon>
        <taxon>Haoranjiania</taxon>
    </lineage>
</organism>
<dbReference type="RefSeq" id="WP_263038761.1">
    <property type="nucleotide sequence ID" value="NZ_JAOTPL010000021.1"/>
</dbReference>
<dbReference type="Proteomes" id="UP001209317">
    <property type="component" value="Unassembled WGS sequence"/>
</dbReference>
<sequence length="328" mass="38328">MTKENVRQHFIPQCYLKNFSENEKFVFVYSKTNDKKGYAQSIAKTAYKDYFYAIPEKYLNKEILLDIDSNFIEKKILAENIESLYSELLNKIVQAASAWTFSKSKKEIFTNKERDLFAALIAIQYLRMPNIRDMYWQAQRKAQKERNEIVQAFKKVNGDIDDSEAVALNIDDDYAPVLHSGLFLDEKLIADMQALLIKKNWRYRVATNGTVFTSDNPILLKPHLKNQIAFYEGFAMKGVEVIFPISKNIILTIWDEAVFPNYKSENNAFSVLTDAELRQYNCYQYIWANEEVYSTRNDFKLIELLKLSNGDVTKEIFKERPIIKVNGK</sequence>
<keyword evidence="2" id="KW-1185">Reference proteome</keyword>
<accession>A0AAE3IQK7</accession>
<dbReference type="AlphaFoldDB" id="A0AAE3IQK7"/>
<dbReference type="Pfam" id="PF14022">
    <property type="entry name" value="DUF4238"/>
    <property type="match status" value="1"/>
</dbReference>
<protein>
    <submittedName>
        <fullName evidence="1">DUF4238 domain-containing protein</fullName>
    </submittedName>
</protein>
<name>A0AAE3IQK7_9BACT</name>
<dbReference type="InterPro" id="IPR025332">
    <property type="entry name" value="DUF4238"/>
</dbReference>
<evidence type="ECO:0000313" key="1">
    <source>
        <dbReference type="EMBL" id="MCU7695273.1"/>
    </source>
</evidence>
<evidence type="ECO:0000313" key="2">
    <source>
        <dbReference type="Proteomes" id="UP001209317"/>
    </source>
</evidence>
<dbReference type="EMBL" id="JAOTPL010000021">
    <property type="protein sequence ID" value="MCU7695273.1"/>
    <property type="molecule type" value="Genomic_DNA"/>
</dbReference>
<comment type="caution">
    <text evidence="1">The sequence shown here is derived from an EMBL/GenBank/DDBJ whole genome shotgun (WGS) entry which is preliminary data.</text>
</comment>
<proteinExistence type="predicted"/>